<dbReference type="InterPro" id="IPR051474">
    <property type="entry name" value="Anti-sigma-K/W_factor"/>
</dbReference>
<dbReference type="OrthoDB" id="9816387at2"/>
<keyword evidence="3" id="KW-0240">DNA-directed RNA polymerase</keyword>
<dbReference type="EMBL" id="BJYZ01000018">
    <property type="protein sequence ID" value="GEO39808.1"/>
    <property type="molecule type" value="Genomic_DNA"/>
</dbReference>
<sequence length="240" mass="25979">MSGRMESEEQDLLAAEFAMGTLEGDVLERAERLVAEDPAFARDVEAWRRRLGALDRTADPETADDALWKRIERSLDGADDTRTEAALPSHAPQAAANQNFWKRCAMGGLAASMLLTAGLVTAVATRPAEPLFVAVLLADDRRPGALIQIYEDQEVKLVPLQEFAIPPEQVFQVWTLPTPQSAPVSIGLLSQARSVRLNLSDLPSPASNQFFEITLEPAGGSPTGRPTGPILYKGNAAETF</sequence>
<evidence type="ECO:0000313" key="3">
    <source>
        <dbReference type="EMBL" id="GEO39808.1"/>
    </source>
</evidence>
<dbReference type="PANTHER" id="PTHR37461:SF1">
    <property type="entry name" value="ANTI-SIGMA-K FACTOR RSKA"/>
    <property type="match status" value="1"/>
</dbReference>
<gene>
    <name evidence="3" type="ORF">SAE02_39560</name>
</gene>
<comment type="caution">
    <text evidence="3">The sequence shown here is derived from an EMBL/GenBank/DDBJ whole genome shotgun (WGS) entry which is preliminary data.</text>
</comment>
<feature type="domain" description="Anti-sigma K factor RskA C-terminal" evidence="2">
    <location>
        <begin position="109"/>
        <end position="230"/>
    </location>
</feature>
<reference evidence="3 4" key="1">
    <citation type="submission" date="2019-07" db="EMBL/GenBank/DDBJ databases">
        <title>Whole genome shotgun sequence of Skermanella aerolata NBRC 106429.</title>
        <authorList>
            <person name="Hosoyama A."/>
            <person name="Uohara A."/>
            <person name="Ohji S."/>
            <person name="Ichikawa N."/>
        </authorList>
    </citation>
    <scope>NUCLEOTIDE SEQUENCE [LARGE SCALE GENOMIC DNA]</scope>
    <source>
        <strain evidence="3 4">NBRC 106429</strain>
    </source>
</reference>
<dbReference type="InterPro" id="IPR018764">
    <property type="entry name" value="RskA_C"/>
</dbReference>
<dbReference type="Proteomes" id="UP000321523">
    <property type="component" value="Unassembled WGS sequence"/>
</dbReference>
<dbReference type="AlphaFoldDB" id="A0A512DTK8"/>
<feature type="region of interest" description="Disordered" evidence="1">
    <location>
        <begin position="216"/>
        <end position="240"/>
    </location>
</feature>
<dbReference type="GO" id="GO:0000428">
    <property type="term" value="C:DNA-directed RNA polymerase complex"/>
    <property type="evidence" value="ECO:0007669"/>
    <property type="project" value="UniProtKB-KW"/>
</dbReference>
<evidence type="ECO:0000259" key="2">
    <source>
        <dbReference type="Pfam" id="PF10099"/>
    </source>
</evidence>
<dbReference type="GO" id="GO:0006417">
    <property type="term" value="P:regulation of translation"/>
    <property type="evidence" value="ECO:0007669"/>
    <property type="project" value="TreeGrafter"/>
</dbReference>
<dbReference type="PANTHER" id="PTHR37461">
    <property type="entry name" value="ANTI-SIGMA-K FACTOR RSKA"/>
    <property type="match status" value="1"/>
</dbReference>
<keyword evidence="3" id="KW-0804">Transcription</keyword>
<accession>A0A512DTK8</accession>
<proteinExistence type="predicted"/>
<protein>
    <submittedName>
        <fullName evidence="3">DNA-directed RNA polymerase sigma-70 factor</fullName>
    </submittedName>
</protein>
<dbReference type="GO" id="GO:0005886">
    <property type="term" value="C:plasma membrane"/>
    <property type="evidence" value="ECO:0007669"/>
    <property type="project" value="InterPro"/>
</dbReference>
<name>A0A512DTK8_9PROT</name>
<organism evidence="3 4">
    <name type="scientific">Skermanella aerolata</name>
    <dbReference type="NCBI Taxonomy" id="393310"/>
    <lineage>
        <taxon>Bacteria</taxon>
        <taxon>Pseudomonadati</taxon>
        <taxon>Pseudomonadota</taxon>
        <taxon>Alphaproteobacteria</taxon>
        <taxon>Rhodospirillales</taxon>
        <taxon>Azospirillaceae</taxon>
        <taxon>Skermanella</taxon>
    </lineage>
</organism>
<keyword evidence="4" id="KW-1185">Reference proteome</keyword>
<evidence type="ECO:0000313" key="4">
    <source>
        <dbReference type="Proteomes" id="UP000321523"/>
    </source>
</evidence>
<dbReference type="Pfam" id="PF10099">
    <property type="entry name" value="RskA_C"/>
    <property type="match status" value="1"/>
</dbReference>
<evidence type="ECO:0000256" key="1">
    <source>
        <dbReference type="SAM" id="MobiDB-lite"/>
    </source>
</evidence>
<dbReference type="GO" id="GO:0016989">
    <property type="term" value="F:sigma factor antagonist activity"/>
    <property type="evidence" value="ECO:0007669"/>
    <property type="project" value="TreeGrafter"/>
</dbReference>